<dbReference type="GO" id="GO:0005737">
    <property type="term" value="C:cytoplasm"/>
    <property type="evidence" value="ECO:0007669"/>
    <property type="project" value="UniProtKB-SubCell"/>
</dbReference>
<dbReference type="HOGENOM" id="CLU_009550_0_0_1"/>
<feature type="region of interest" description="Disordered" evidence="9">
    <location>
        <begin position="1"/>
        <end position="63"/>
    </location>
</feature>
<evidence type="ECO:0000256" key="4">
    <source>
        <dbReference type="ARBA" id="ARBA00009461"/>
    </source>
</evidence>
<feature type="region of interest" description="Disordered" evidence="9">
    <location>
        <begin position="727"/>
        <end position="787"/>
    </location>
</feature>
<feature type="region of interest" description="Disordered" evidence="9">
    <location>
        <begin position="887"/>
        <end position="916"/>
    </location>
</feature>
<dbReference type="STRING" id="599839.J4IAA9"/>
<feature type="compositionally biased region" description="Basic residues" evidence="9">
    <location>
        <begin position="216"/>
        <end position="233"/>
    </location>
</feature>
<keyword evidence="6" id="KW-0963">Cytoplasm</keyword>
<dbReference type="InParanoid" id="J4IAA9"/>
<dbReference type="InterPro" id="IPR039024">
    <property type="entry name" value="RTC4"/>
</dbReference>
<evidence type="ECO:0000259" key="10">
    <source>
        <dbReference type="SMART" id="SM01312"/>
    </source>
</evidence>
<feature type="region of interest" description="Disordered" evidence="9">
    <location>
        <begin position="96"/>
        <end position="133"/>
    </location>
</feature>
<evidence type="ECO:0000256" key="2">
    <source>
        <dbReference type="ARBA" id="ARBA00004123"/>
    </source>
</evidence>
<evidence type="ECO:0000256" key="7">
    <source>
        <dbReference type="ARBA" id="ARBA00023242"/>
    </source>
</evidence>
<dbReference type="PANTHER" id="PTHR41391">
    <property type="entry name" value="RESTRICTION OF TELOMERE CAPPING PROTEIN 4"/>
    <property type="match status" value="1"/>
</dbReference>
<organism evidence="11 12">
    <name type="scientific">Fibroporia radiculosa</name>
    <dbReference type="NCBI Taxonomy" id="599839"/>
    <lineage>
        <taxon>Eukaryota</taxon>
        <taxon>Fungi</taxon>
        <taxon>Dikarya</taxon>
        <taxon>Basidiomycota</taxon>
        <taxon>Agaricomycotina</taxon>
        <taxon>Agaricomycetes</taxon>
        <taxon>Polyporales</taxon>
        <taxon>Fibroporiaceae</taxon>
        <taxon>Fibroporia</taxon>
    </lineage>
</organism>
<feature type="region of interest" description="Disordered" evidence="9">
    <location>
        <begin position="800"/>
        <end position="863"/>
    </location>
</feature>
<feature type="region of interest" description="Disordered" evidence="9">
    <location>
        <begin position="333"/>
        <end position="405"/>
    </location>
</feature>
<gene>
    <name evidence="11" type="ORF">FIBRA_04694</name>
</gene>
<feature type="compositionally biased region" description="Polar residues" evidence="9">
    <location>
        <begin position="119"/>
        <end position="133"/>
    </location>
</feature>
<feature type="compositionally biased region" description="Basic residues" evidence="9">
    <location>
        <begin position="846"/>
        <end position="857"/>
    </location>
</feature>
<feature type="region of interest" description="Disordered" evidence="9">
    <location>
        <begin position="148"/>
        <end position="263"/>
    </location>
</feature>
<dbReference type="InterPro" id="IPR028094">
    <property type="entry name" value="RTC4_C"/>
</dbReference>
<evidence type="ECO:0000313" key="11">
    <source>
        <dbReference type="EMBL" id="CCM02591.1"/>
    </source>
</evidence>
<feature type="compositionally biased region" description="Basic residues" evidence="9">
    <location>
        <begin position="727"/>
        <end position="736"/>
    </location>
</feature>
<dbReference type="Proteomes" id="UP000006352">
    <property type="component" value="Unassembled WGS sequence"/>
</dbReference>
<dbReference type="RefSeq" id="XP_012181874.1">
    <property type="nucleotide sequence ID" value="XM_012326484.1"/>
</dbReference>
<comment type="function">
    <text evidence="1">May be involved in a process influencing telomere capping.</text>
</comment>
<feature type="coiled-coil region" evidence="8">
    <location>
        <begin position="689"/>
        <end position="723"/>
    </location>
</feature>
<evidence type="ECO:0000256" key="8">
    <source>
        <dbReference type="SAM" id="Coils"/>
    </source>
</evidence>
<sequence length="953" mass="105540">MKLAGKAFEDMGSDFSRLAHVPGSNSQGTISRSRSNTREDDSDDELNLFLPTRPRPKGMEDTKCADGVVMNGEYHRYHKDHPPKTLPSFKKHKRINREVGEDTQSSQSSTSSTPATTSRLDSQPASHPSGNSITFIKTSIRQPAYPNIHADNIKSTPPSSPKRRQVHQILSSLPAPKPAHEGVHMPTGGRKSIRRGQAKPPSPEPANEPQTPRASKTSRPKPRPVYMRQRKQAKSPASAQRVREDEAEGSAQKGGYTVPKLSPLMGGIVLDAGRSRKDKERYKVDPIGALSPLSSQALETRAQVNTPTRVRALQDFPDIPPLSLTKEDYISEAKSSKAGKSRGRKVDMRDCAADEHRDAPRPRPIRSFPMDLEPLENRRHSPGKRASEGDSDVPLGLEAPRKRKKRANADEILAELLSELSDSDDDEILLHDPSIDPQTLCPWCDERLPPAPTPYLSSLITAAREVSSPDLRPTNPLGLCAPLGSFIGVCQRHRFESHQIPRAQRRGWPMQIDWDRVGARVEALMPQLRGIIDDVDEDFSLGSLEDDIDEDEGEDNGMWVARPRKSSIFWRDIIKNVRKKGSRQTTSIAGQFANFNKIQPGYYGELGYIIIHQTIYNLFPLSSFDASSTFPLTPADFVQHILVPEAAVYLIVEDMGQTRQQAIVTLRESAEYGVAMFPDDHADGADAMDAAEQIVMERARARRKELEEEERIEEEELHRVQEQGNVRRHITKGRRRADKEYAKVVSESSDAELSVRRPKRTKEKGGLKAGARRGNTKSLSSDLDTGNDVVMLSSSGALAFEHAKETRRDPSKTPSQPKPRRIAAVSTLAESSCAISSATRSPPTRSRPRPKMIRHHSSQGEIAKKKENACLANNSDSDVQMIGTGLSFTPSKSHREVKSDRNGNALVDRQPIDTDVTPKPKRFSCVSESATGVVAEGKVCPLDIAKARSTQKV</sequence>
<dbReference type="Pfam" id="PF14474">
    <property type="entry name" value="RTC4"/>
    <property type="match status" value="1"/>
</dbReference>
<dbReference type="GeneID" id="24097502"/>
<dbReference type="EMBL" id="HE797086">
    <property type="protein sequence ID" value="CCM02591.1"/>
    <property type="molecule type" value="Genomic_DNA"/>
</dbReference>
<feature type="compositionally biased region" description="Low complexity" evidence="9">
    <location>
        <begin position="103"/>
        <end position="118"/>
    </location>
</feature>
<name>J4IAA9_9APHY</name>
<comment type="subcellular location">
    <subcellularLocation>
        <location evidence="3">Cytoplasm</location>
    </subcellularLocation>
    <subcellularLocation>
        <location evidence="2">Nucleus</location>
    </subcellularLocation>
</comment>
<feature type="compositionally biased region" description="Basic and acidic residues" evidence="9">
    <location>
        <begin position="801"/>
        <end position="811"/>
    </location>
</feature>
<dbReference type="AlphaFoldDB" id="J4IAA9"/>
<dbReference type="GO" id="GO:0005634">
    <property type="term" value="C:nucleus"/>
    <property type="evidence" value="ECO:0007669"/>
    <property type="project" value="UniProtKB-SubCell"/>
</dbReference>
<protein>
    <recommendedName>
        <fullName evidence="5">Restriction of telomere capping protein 4</fullName>
    </recommendedName>
</protein>
<accession>J4IAA9</accession>
<dbReference type="SMART" id="SM01312">
    <property type="entry name" value="RTC4"/>
    <property type="match status" value="1"/>
</dbReference>
<feature type="compositionally biased region" description="Basic and acidic residues" evidence="9">
    <location>
        <begin position="344"/>
        <end position="361"/>
    </location>
</feature>
<reference evidence="11 12" key="1">
    <citation type="journal article" date="2012" name="Appl. Environ. Microbiol.">
        <title>Short-read sequencing for genomic analysis of the brown rot fungus Fibroporia radiculosa.</title>
        <authorList>
            <person name="Tang J.D."/>
            <person name="Perkins A.D."/>
            <person name="Sonstegard T.S."/>
            <person name="Schroeder S.G."/>
            <person name="Burgess S.C."/>
            <person name="Diehl S.V."/>
        </authorList>
    </citation>
    <scope>NUCLEOTIDE SEQUENCE [LARGE SCALE GENOMIC DNA]</scope>
    <source>
        <strain evidence="11 12">TFFH 294</strain>
    </source>
</reference>
<evidence type="ECO:0000313" key="12">
    <source>
        <dbReference type="Proteomes" id="UP000006352"/>
    </source>
</evidence>
<keyword evidence="8" id="KW-0175">Coiled coil</keyword>
<comment type="similarity">
    <text evidence="4">Belongs to the RTC4 family.</text>
</comment>
<evidence type="ECO:0000256" key="5">
    <source>
        <dbReference type="ARBA" id="ARBA00015162"/>
    </source>
</evidence>
<dbReference type="OrthoDB" id="128308at2759"/>
<evidence type="ECO:0000256" key="6">
    <source>
        <dbReference type="ARBA" id="ARBA00022490"/>
    </source>
</evidence>
<dbReference type="PANTHER" id="PTHR41391:SF1">
    <property type="entry name" value="RESTRICTION OF TELOMERE CAPPING PROTEIN 4"/>
    <property type="match status" value="1"/>
</dbReference>
<evidence type="ECO:0000256" key="3">
    <source>
        <dbReference type="ARBA" id="ARBA00004496"/>
    </source>
</evidence>
<proteinExistence type="inferred from homology"/>
<feature type="compositionally biased region" description="Polar residues" evidence="9">
    <location>
        <begin position="23"/>
        <end position="34"/>
    </location>
</feature>
<keyword evidence="7" id="KW-0539">Nucleus</keyword>
<evidence type="ECO:0000256" key="1">
    <source>
        <dbReference type="ARBA" id="ARBA00002738"/>
    </source>
</evidence>
<keyword evidence="12" id="KW-1185">Reference proteome</keyword>
<evidence type="ECO:0000256" key="9">
    <source>
        <dbReference type="SAM" id="MobiDB-lite"/>
    </source>
</evidence>
<feature type="domain" description="Restriction of telomere capping protein 4 C-terminal" evidence="10">
    <location>
        <begin position="531"/>
        <end position="679"/>
    </location>
</feature>